<dbReference type="InterPro" id="IPR051830">
    <property type="entry name" value="NOTCH_homolog"/>
</dbReference>
<reference evidence="9" key="1">
    <citation type="submission" date="2021-02" db="EMBL/GenBank/DDBJ databases">
        <authorList>
            <person name="Nowell W R."/>
        </authorList>
    </citation>
    <scope>NUCLEOTIDE SEQUENCE</scope>
</reference>
<evidence type="ECO:0000256" key="1">
    <source>
        <dbReference type="ARBA" id="ARBA00022536"/>
    </source>
</evidence>
<proteinExistence type="predicted"/>
<gene>
    <name evidence="10" type="ORF">FNK824_LOCUS18553</name>
    <name evidence="9" type="ORF">SEV965_LOCUS15952</name>
</gene>
<feature type="chain" id="PRO_5036410613" description="EGF-like domain-containing protein" evidence="7">
    <location>
        <begin position="23"/>
        <end position="468"/>
    </location>
</feature>
<organism evidence="9 11">
    <name type="scientific">Rotaria sordida</name>
    <dbReference type="NCBI Taxonomy" id="392033"/>
    <lineage>
        <taxon>Eukaryota</taxon>
        <taxon>Metazoa</taxon>
        <taxon>Spiralia</taxon>
        <taxon>Gnathifera</taxon>
        <taxon>Rotifera</taxon>
        <taxon>Eurotatoria</taxon>
        <taxon>Bdelloidea</taxon>
        <taxon>Philodinida</taxon>
        <taxon>Philodinidae</taxon>
        <taxon>Rotaria</taxon>
    </lineage>
</organism>
<comment type="caution">
    <text evidence="6">Lacks conserved residue(s) required for the propagation of feature annotation.</text>
</comment>
<dbReference type="EMBL" id="CAJOBE010003119">
    <property type="protein sequence ID" value="CAF3862552.1"/>
    <property type="molecule type" value="Genomic_DNA"/>
</dbReference>
<evidence type="ECO:0000313" key="10">
    <source>
        <dbReference type="EMBL" id="CAF3862552.1"/>
    </source>
</evidence>
<evidence type="ECO:0000313" key="9">
    <source>
        <dbReference type="EMBL" id="CAF1102593.1"/>
    </source>
</evidence>
<evidence type="ECO:0000256" key="7">
    <source>
        <dbReference type="SAM" id="SignalP"/>
    </source>
</evidence>
<dbReference type="Proteomes" id="UP000663889">
    <property type="component" value="Unassembled WGS sequence"/>
</dbReference>
<dbReference type="AlphaFoldDB" id="A0A814PBV8"/>
<dbReference type="PANTHER" id="PTHR24033:SF232">
    <property type="entry name" value="LAMININ SUBUNIT GAMMA-2-RELATED"/>
    <property type="match status" value="1"/>
</dbReference>
<dbReference type="PANTHER" id="PTHR24033">
    <property type="entry name" value="EGF-LIKE DOMAIN-CONTAINING PROTEIN"/>
    <property type="match status" value="1"/>
</dbReference>
<dbReference type="InterPro" id="IPR000742">
    <property type="entry name" value="EGF"/>
</dbReference>
<keyword evidence="2 7" id="KW-0732">Signal</keyword>
<sequence>MKATSIWWLLIVVNKIIYVANAYWLTGNLCWSMPCMNGGSCFGSAYTYLCICPINYSGALCEKQLGICQENPCGNRGLCIEKSLTSFECRCYFDYMGPTCEEHVSKNIPNIWSSLLPTHTRILFNMLKEAYRAKVKQRSSISSEAEHIDFIGLLNTNESTHTTSMPMTSTLIESNFITHQNELTETEHVIQAQDIKLEKIFPDINTISTVEMNTEESLPFDYSTTFLTNFEIDMTPTPMTIENMTTAEIEQIQSTSLNLIEDQETINATEQLDTIITSTSIQWLDDDNNNTTDDITTENLIEQIDNNTESIVITTTEPIDYTSSSVDITMDDYDASDTSDQMITSSINTSELPSSIDTTTISQIAHSQLLYKLCRQILSHLLPNASSTAVTGSSLSLASDLSSKNNNTPDKFLSWISKYLSSSKSISTSSTVPSLLINKIRIPSISLQRIDMDDALHKMNINNINSEQ</sequence>
<keyword evidence="1 6" id="KW-0245">EGF-like domain</keyword>
<dbReference type="PROSITE" id="PS50026">
    <property type="entry name" value="EGF_3"/>
    <property type="match status" value="2"/>
</dbReference>
<keyword evidence="4 6" id="KW-1015">Disulfide bond</keyword>
<dbReference type="Pfam" id="PF00008">
    <property type="entry name" value="EGF"/>
    <property type="match status" value="1"/>
</dbReference>
<protein>
    <recommendedName>
        <fullName evidence="8">EGF-like domain-containing protein</fullName>
    </recommendedName>
</protein>
<dbReference type="FunFam" id="2.10.25.10:FF:000012">
    <property type="entry name" value="Delta-like protein"/>
    <property type="match status" value="1"/>
</dbReference>
<dbReference type="SMART" id="SM00181">
    <property type="entry name" value="EGF"/>
    <property type="match status" value="2"/>
</dbReference>
<dbReference type="Gene3D" id="2.10.25.10">
    <property type="entry name" value="Laminin"/>
    <property type="match status" value="2"/>
</dbReference>
<evidence type="ECO:0000256" key="4">
    <source>
        <dbReference type="ARBA" id="ARBA00023157"/>
    </source>
</evidence>
<evidence type="ECO:0000256" key="3">
    <source>
        <dbReference type="ARBA" id="ARBA00022737"/>
    </source>
</evidence>
<dbReference type="SUPFAM" id="SSF57196">
    <property type="entry name" value="EGF/Laminin"/>
    <property type="match status" value="2"/>
</dbReference>
<dbReference type="Proteomes" id="UP000663874">
    <property type="component" value="Unassembled WGS sequence"/>
</dbReference>
<evidence type="ECO:0000256" key="2">
    <source>
        <dbReference type="ARBA" id="ARBA00022729"/>
    </source>
</evidence>
<evidence type="ECO:0000256" key="6">
    <source>
        <dbReference type="PROSITE-ProRule" id="PRU00076"/>
    </source>
</evidence>
<keyword evidence="3" id="KW-0677">Repeat</keyword>
<evidence type="ECO:0000256" key="5">
    <source>
        <dbReference type="ARBA" id="ARBA00023180"/>
    </source>
</evidence>
<feature type="disulfide bond" evidence="6">
    <location>
        <begin position="52"/>
        <end position="61"/>
    </location>
</feature>
<accession>A0A814PBV8</accession>
<evidence type="ECO:0000313" key="11">
    <source>
        <dbReference type="Proteomes" id="UP000663889"/>
    </source>
</evidence>
<dbReference type="PROSITE" id="PS00022">
    <property type="entry name" value="EGF_1"/>
    <property type="match status" value="2"/>
</dbReference>
<dbReference type="EMBL" id="CAJNOU010000855">
    <property type="protein sequence ID" value="CAF1102593.1"/>
    <property type="molecule type" value="Genomic_DNA"/>
</dbReference>
<name>A0A814PBV8_9BILA</name>
<feature type="disulfide bond" evidence="6">
    <location>
        <begin position="91"/>
        <end position="100"/>
    </location>
</feature>
<dbReference type="CDD" id="cd00054">
    <property type="entry name" value="EGF_CA"/>
    <property type="match status" value="2"/>
</dbReference>
<comment type="caution">
    <text evidence="9">The sequence shown here is derived from an EMBL/GenBank/DDBJ whole genome shotgun (WGS) entry which is preliminary data.</text>
</comment>
<feature type="domain" description="EGF-like" evidence="8">
    <location>
        <begin position="64"/>
        <end position="101"/>
    </location>
</feature>
<keyword evidence="5" id="KW-0325">Glycoprotein</keyword>
<evidence type="ECO:0000259" key="8">
    <source>
        <dbReference type="PROSITE" id="PS50026"/>
    </source>
</evidence>
<feature type="signal peptide" evidence="7">
    <location>
        <begin position="1"/>
        <end position="22"/>
    </location>
</feature>
<feature type="domain" description="EGF-like" evidence="8">
    <location>
        <begin position="26"/>
        <end position="62"/>
    </location>
</feature>